<dbReference type="Gene3D" id="3.90.70.10">
    <property type="entry name" value="Cysteine proteinases"/>
    <property type="match status" value="1"/>
</dbReference>
<dbReference type="Gene3D" id="1.20.1560.10">
    <property type="entry name" value="ABC transporter type 1, transmembrane domain"/>
    <property type="match status" value="1"/>
</dbReference>
<dbReference type="InterPro" id="IPR017871">
    <property type="entry name" value="ABC_transporter-like_CS"/>
</dbReference>
<feature type="transmembrane region" description="Helical" evidence="7">
    <location>
        <begin position="233"/>
        <end position="254"/>
    </location>
</feature>
<feature type="domain" description="ABC transporter" evidence="8">
    <location>
        <begin position="487"/>
        <end position="706"/>
    </location>
</feature>
<dbReference type="InterPro" id="IPR003593">
    <property type="entry name" value="AAA+_ATPase"/>
</dbReference>
<dbReference type="InterPro" id="IPR003439">
    <property type="entry name" value="ABC_transporter-like_ATP-bd"/>
</dbReference>
<gene>
    <name evidence="11" type="ORF">FHS83_003575</name>
</gene>
<evidence type="ECO:0000256" key="3">
    <source>
        <dbReference type="ARBA" id="ARBA00022741"/>
    </source>
</evidence>
<keyword evidence="2 7" id="KW-0812">Transmembrane</keyword>
<dbReference type="Gene3D" id="3.40.50.300">
    <property type="entry name" value="P-loop containing nucleotide triphosphate hydrolases"/>
    <property type="match status" value="1"/>
</dbReference>
<dbReference type="GO" id="GO:0006508">
    <property type="term" value="P:proteolysis"/>
    <property type="evidence" value="ECO:0007669"/>
    <property type="project" value="InterPro"/>
</dbReference>
<dbReference type="InterPro" id="IPR036640">
    <property type="entry name" value="ABC1_TM_sf"/>
</dbReference>
<reference evidence="11 12" key="1">
    <citation type="submission" date="2020-03" db="EMBL/GenBank/DDBJ databases">
        <title>Genomic Encyclopedia of Type Strains, Phase IV (KMG-IV): sequencing the most valuable type-strain genomes for metagenomic binning, comparative biology and taxonomic classification.</title>
        <authorList>
            <person name="Goeker M."/>
        </authorList>
    </citation>
    <scope>NUCLEOTIDE SEQUENCE [LARGE SCALE GENOMIC DNA]</scope>
    <source>
        <strain evidence="11 12">DSM 19867</strain>
    </source>
</reference>
<evidence type="ECO:0000256" key="6">
    <source>
        <dbReference type="ARBA" id="ARBA00023136"/>
    </source>
</evidence>
<dbReference type="GO" id="GO:0016887">
    <property type="term" value="F:ATP hydrolysis activity"/>
    <property type="evidence" value="ECO:0007669"/>
    <property type="project" value="InterPro"/>
</dbReference>
<protein>
    <submittedName>
        <fullName evidence="11">ATP-binding cassette subfamily B protein RaxB</fullName>
    </submittedName>
</protein>
<name>A0A846N5D1_9PROT</name>
<comment type="subcellular location">
    <subcellularLocation>
        <location evidence="1">Cell membrane</location>
        <topology evidence="1">Multi-pass membrane protein</topology>
    </subcellularLocation>
</comment>
<evidence type="ECO:0000256" key="4">
    <source>
        <dbReference type="ARBA" id="ARBA00022840"/>
    </source>
</evidence>
<feature type="transmembrane region" description="Helical" evidence="7">
    <location>
        <begin position="314"/>
        <end position="333"/>
    </location>
</feature>
<evidence type="ECO:0000313" key="12">
    <source>
        <dbReference type="Proteomes" id="UP000570514"/>
    </source>
</evidence>
<dbReference type="EMBL" id="JAASRM010000001">
    <property type="protein sequence ID" value="NIK90257.1"/>
    <property type="molecule type" value="Genomic_DNA"/>
</dbReference>
<dbReference type="Pfam" id="PF03412">
    <property type="entry name" value="Peptidase_C39"/>
    <property type="match status" value="1"/>
</dbReference>
<dbReference type="CDD" id="cd18567">
    <property type="entry name" value="ABC_6TM_CvaB_RaxB_like"/>
    <property type="match status" value="1"/>
</dbReference>
<dbReference type="SUPFAM" id="SSF90123">
    <property type="entry name" value="ABC transporter transmembrane region"/>
    <property type="match status" value="1"/>
</dbReference>
<dbReference type="AlphaFoldDB" id="A0A846N5D1"/>
<dbReference type="InterPro" id="IPR005074">
    <property type="entry name" value="Peptidase_C39"/>
</dbReference>
<dbReference type="GO" id="GO:0140359">
    <property type="term" value="F:ABC-type transporter activity"/>
    <property type="evidence" value="ECO:0007669"/>
    <property type="project" value="InterPro"/>
</dbReference>
<keyword evidence="5 7" id="KW-1133">Transmembrane helix</keyword>
<dbReference type="SMART" id="SM00382">
    <property type="entry name" value="AAA"/>
    <property type="match status" value="1"/>
</dbReference>
<feature type="transmembrane region" description="Helical" evidence="7">
    <location>
        <begin position="409"/>
        <end position="433"/>
    </location>
</feature>
<sequence>MTIALLDQIHVYGGRRTPVVEAAEAAECGLACLVMVARYYGHNVDLNGLRQRMTVSMQGLTLRGLMTMAGQMCLAPRALKVEMEDLSKLKLPAILHWNLNHFVVLTKLSNAGAVIHDPACGRRIMQTTELSKYFTGVALELSPTQDFKPWEARSPVRIQQLWSGMSGFQRTLFEMFVLSITLQIVTFAAPFQMQLVVDQAISHSDQDLLAVIALGFGGLVALQCGIQFLRDRVILIAGSLLGFQVVGNLVRHLIRLPSDFFEKRHLGDILSRIHSSEPIRSAITQGLVGAIIDGVMSLVAVIIMFLYSGILTGVVLFSIVLYLGVIAAVYPTMRSRSLEQILASAKEQTNLMETLRAAVTIKIMGREIEREAVWRNMYAGVINSSLSVGNLQITTAAIQNIIGGLQTVIVIYLGATYVVQGGGFSVGMLFAFLSFRQTYTERMASLTNQLMQFRLLGLHLERLGDIINAKPDVSEEASVALDVKGGIEAKNLTFRYGAADAPILHKCSLSVAPGEFVAITGMSGCGKSTLLKLLLGLYQPDAGQILLDGYVATPSIWRSWRSQIGVVAQDDRLLSGSIADNIAFFDPDMHMGRVTAAAQAARVHDDILRMPMQYLSLIGDMGSALSGGQRQRILLARALYREPKVLILDEGTANLDEKTELEIANLISTLPITRIVVAHRPALLRAAHRTYRLEDGSIVARSNQQP</sequence>
<dbReference type="GO" id="GO:0005886">
    <property type="term" value="C:plasma membrane"/>
    <property type="evidence" value="ECO:0007669"/>
    <property type="project" value="UniProtKB-SubCell"/>
</dbReference>
<keyword evidence="3" id="KW-0547">Nucleotide-binding</keyword>
<dbReference type="Pfam" id="PF00664">
    <property type="entry name" value="ABC_membrane"/>
    <property type="match status" value="1"/>
</dbReference>
<evidence type="ECO:0000256" key="7">
    <source>
        <dbReference type="SAM" id="Phobius"/>
    </source>
</evidence>
<dbReference type="PANTHER" id="PTHR24221">
    <property type="entry name" value="ATP-BINDING CASSETTE SUB-FAMILY B"/>
    <property type="match status" value="1"/>
</dbReference>
<dbReference type="Pfam" id="PF00005">
    <property type="entry name" value="ABC_tran"/>
    <property type="match status" value="1"/>
</dbReference>
<organism evidence="11 12">
    <name type="scientific">Rhizomicrobium palustre</name>
    <dbReference type="NCBI Taxonomy" id="189966"/>
    <lineage>
        <taxon>Bacteria</taxon>
        <taxon>Pseudomonadati</taxon>
        <taxon>Pseudomonadota</taxon>
        <taxon>Alphaproteobacteria</taxon>
        <taxon>Micropepsales</taxon>
        <taxon>Micropepsaceae</taxon>
        <taxon>Rhizomicrobium</taxon>
    </lineage>
</organism>
<dbReference type="GO" id="GO:0008233">
    <property type="term" value="F:peptidase activity"/>
    <property type="evidence" value="ECO:0007669"/>
    <property type="project" value="InterPro"/>
</dbReference>
<dbReference type="GO" id="GO:0034040">
    <property type="term" value="F:ATPase-coupled lipid transmembrane transporter activity"/>
    <property type="evidence" value="ECO:0007669"/>
    <property type="project" value="TreeGrafter"/>
</dbReference>
<feature type="domain" description="Peptidase C39" evidence="10">
    <location>
        <begin position="21"/>
        <end position="141"/>
    </location>
</feature>
<dbReference type="InterPro" id="IPR039421">
    <property type="entry name" value="Type_1_exporter"/>
</dbReference>
<feature type="transmembrane region" description="Helical" evidence="7">
    <location>
        <begin position="175"/>
        <end position="196"/>
    </location>
</feature>
<evidence type="ECO:0000259" key="9">
    <source>
        <dbReference type="PROSITE" id="PS50929"/>
    </source>
</evidence>
<dbReference type="PROSITE" id="PS00211">
    <property type="entry name" value="ABC_TRANSPORTER_1"/>
    <property type="match status" value="1"/>
</dbReference>
<evidence type="ECO:0000259" key="10">
    <source>
        <dbReference type="PROSITE" id="PS50990"/>
    </source>
</evidence>
<dbReference type="SUPFAM" id="SSF52540">
    <property type="entry name" value="P-loop containing nucleoside triphosphate hydrolases"/>
    <property type="match status" value="1"/>
</dbReference>
<dbReference type="PANTHER" id="PTHR24221:SF606">
    <property type="entry name" value="COLICIN V SECRETION-PROCESSING ATP-BINDING PROTEIN"/>
    <property type="match status" value="1"/>
</dbReference>
<dbReference type="PROSITE" id="PS50893">
    <property type="entry name" value="ABC_TRANSPORTER_2"/>
    <property type="match status" value="1"/>
</dbReference>
<evidence type="ECO:0000259" key="8">
    <source>
        <dbReference type="PROSITE" id="PS50893"/>
    </source>
</evidence>
<accession>A0A846N5D1</accession>
<feature type="domain" description="ABC transmembrane type-1" evidence="9">
    <location>
        <begin position="175"/>
        <end position="455"/>
    </location>
</feature>
<dbReference type="GO" id="GO:0005524">
    <property type="term" value="F:ATP binding"/>
    <property type="evidence" value="ECO:0007669"/>
    <property type="project" value="UniProtKB-KW"/>
</dbReference>
<keyword evidence="12" id="KW-1185">Reference proteome</keyword>
<keyword evidence="4 11" id="KW-0067">ATP-binding</keyword>
<evidence type="ECO:0000313" key="11">
    <source>
        <dbReference type="EMBL" id="NIK90257.1"/>
    </source>
</evidence>
<dbReference type="Proteomes" id="UP000570514">
    <property type="component" value="Unassembled WGS sequence"/>
</dbReference>
<dbReference type="PROSITE" id="PS50929">
    <property type="entry name" value="ABC_TM1F"/>
    <property type="match status" value="1"/>
</dbReference>
<dbReference type="InterPro" id="IPR027417">
    <property type="entry name" value="P-loop_NTPase"/>
</dbReference>
<keyword evidence="6 7" id="KW-0472">Membrane</keyword>
<evidence type="ECO:0000256" key="1">
    <source>
        <dbReference type="ARBA" id="ARBA00004651"/>
    </source>
</evidence>
<dbReference type="PROSITE" id="PS50990">
    <property type="entry name" value="PEPTIDASE_C39"/>
    <property type="match status" value="1"/>
</dbReference>
<evidence type="ECO:0000256" key="2">
    <source>
        <dbReference type="ARBA" id="ARBA00022692"/>
    </source>
</evidence>
<dbReference type="RefSeq" id="WP_167084644.1">
    <property type="nucleotide sequence ID" value="NZ_BAAADC010000001.1"/>
</dbReference>
<proteinExistence type="predicted"/>
<dbReference type="InterPro" id="IPR011527">
    <property type="entry name" value="ABC1_TM_dom"/>
</dbReference>
<evidence type="ECO:0000256" key="5">
    <source>
        <dbReference type="ARBA" id="ARBA00022989"/>
    </source>
</evidence>
<feature type="transmembrane region" description="Helical" evidence="7">
    <location>
        <begin position="208"/>
        <end position="226"/>
    </location>
</feature>
<comment type="caution">
    <text evidence="11">The sequence shown here is derived from an EMBL/GenBank/DDBJ whole genome shotgun (WGS) entry which is preliminary data.</text>
</comment>